<evidence type="ECO:0000313" key="15">
    <source>
        <dbReference type="EMBL" id="PIZ92735.1"/>
    </source>
</evidence>
<keyword evidence="7 11" id="KW-0346">Stress response</keyword>
<dbReference type="Proteomes" id="UP000230078">
    <property type="component" value="Unassembled WGS sequence"/>
</dbReference>
<dbReference type="PRINTS" id="PR00625">
    <property type="entry name" value="JDOMAIN"/>
</dbReference>
<evidence type="ECO:0000256" key="3">
    <source>
        <dbReference type="ARBA" id="ARBA00022723"/>
    </source>
</evidence>
<evidence type="ECO:0000256" key="2">
    <source>
        <dbReference type="ARBA" id="ARBA00022705"/>
    </source>
</evidence>
<feature type="binding site" evidence="11">
    <location>
        <position position="159"/>
    </location>
    <ligand>
        <name>Zn(2+)</name>
        <dbReference type="ChEBI" id="CHEBI:29105"/>
        <label>1</label>
    </ligand>
</feature>
<dbReference type="GO" id="GO:0009408">
    <property type="term" value="P:response to heat"/>
    <property type="evidence" value="ECO:0007669"/>
    <property type="project" value="InterPro"/>
</dbReference>
<dbReference type="PANTHER" id="PTHR43096">
    <property type="entry name" value="DNAJ HOMOLOG 1, MITOCHONDRIAL-RELATED"/>
    <property type="match status" value="1"/>
</dbReference>
<comment type="domain">
    <text evidence="11">The J domain is necessary and sufficient to stimulate DnaK ATPase activity. Zinc center 1 plays an important role in the autonomous, DnaK-independent chaperone activity of DnaJ. Zinc center 2 is essential for interaction with DnaK and for DnaJ activity.</text>
</comment>
<dbReference type="Gene3D" id="1.10.287.110">
    <property type="entry name" value="DnaJ domain"/>
    <property type="match status" value="1"/>
</dbReference>
<dbReference type="CDD" id="cd06257">
    <property type="entry name" value="DnaJ"/>
    <property type="match status" value="1"/>
</dbReference>
<feature type="domain" description="J" evidence="13">
    <location>
        <begin position="4"/>
        <end position="66"/>
    </location>
</feature>
<evidence type="ECO:0000256" key="1">
    <source>
        <dbReference type="ARBA" id="ARBA00022490"/>
    </source>
</evidence>
<dbReference type="SMART" id="SM00271">
    <property type="entry name" value="DnaJ"/>
    <property type="match status" value="1"/>
</dbReference>
<keyword evidence="4 11" id="KW-0677">Repeat</keyword>
<feature type="repeat" description="CXXCXGXG motif" evidence="11">
    <location>
        <begin position="202"/>
        <end position="209"/>
    </location>
</feature>
<evidence type="ECO:0000256" key="11">
    <source>
        <dbReference type="HAMAP-Rule" id="MF_01152"/>
    </source>
</evidence>
<dbReference type="GO" id="GO:0005737">
    <property type="term" value="C:cytoplasm"/>
    <property type="evidence" value="ECO:0007669"/>
    <property type="project" value="UniProtKB-SubCell"/>
</dbReference>
<dbReference type="InterPro" id="IPR018253">
    <property type="entry name" value="DnaJ_domain_CS"/>
</dbReference>
<name>A0A2M7V2P6_9BACT</name>
<feature type="binding site" evidence="11">
    <location>
        <position position="179"/>
    </location>
    <ligand>
        <name>Zn(2+)</name>
        <dbReference type="ChEBI" id="CHEBI:29105"/>
        <label>2</label>
    </ligand>
</feature>
<dbReference type="InterPro" id="IPR001623">
    <property type="entry name" value="DnaJ_domain"/>
</dbReference>
<feature type="binding site" evidence="11">
    <location>
        <position position="176"/>
    </location>
    <ligand>
        <name>Zn(2+)</name>
        <dbReference type="ChEBI" id="CHEBI:29105"/>
        <label>2</label>
    </ligand>
</feature>
<dbReference type="GO" id="GO:0006260">
    <property type="term" value="P:DNA replication"/>
    <property type="evidence" value="ECO:0007669"/>
    <property type="project" value="UniProtKB-KW"/>
</dbReference>
<dbReference type="SUPFAM" id="SSF57938">
    <property type="entry name" value="DnaJ/Hsp40 cysteine-rich domain"/>
    <property type="match status" value="1"/>
</dbReference>
<feature type="zinc finger region" description="CR-type" evidence="12">
    <location>
        <begin position="146"/>
        <end position="228"/>
    </location>
</feature>
<evidence type="ECO:0000256" key="5">
    <source>
        <dbReference type="ARBA" id="ARBA00022771"/>
    </source>
</evidence>
<dbReference type="Pfam" id="PF00226">
    <property type="entry name" value="DnaJ"/>
    <property type="match status" value="1"/>
</dbReference>
<dbReference type="CDD" id="cd10747">
    <property type="entry name" value="DnaJ_C"/>
    <property type="match status" value="1"/>
</dbReference>
<dbReference type="SUPFAM" id="SSF49493">
    <property type="entry name" value="HSP40/DnaJ peptide-binding domain"/>
    <property type="match status" value="2"/>
</dbReference>
<dbReference type="GO" id="GO:0051082">
    <property type="term" value="F:unfolded protein binding"/>
    <property type="evidence" value="ECO:0007669"/>
    <property type="project" value="UniProtKB-UniRule"/>
</dbReference>
<dbReference type="CDD" id="cd10719">
    <property type="entry name" value="DnaJ_zf"/>
    <property type="match status" value="1"/>
</dbReference>
<proteinExistence type="inferred from homology"/>
<evidence type="ECO:0000313" key="16">
    <source>
        <dbReference type="Proteomes" id="UP000230078"/>
    </source>
</evidence>
<dbReference type="InterPro" id="IPR036410">
    <property type="entry name" value="HSP_DnaJ_Cys-rich_dom_sf"/>
</dbReference>
<organism evidence="15 16">
    <name type="scientific">Candidatus Magasanikbacteria bacterium CG_4_10_14_0_2_um_filter_41_31</name>
    <dbReference type="NCBI Taxonomy" id="1974639"/>
    <lineage>
        <taxon>Bacteria</taxon>
        <taxon>Candidatus Magasanikiibacteriota</taxon>
    </lineage>
</organism>
<feature type="repeat" description="CXXCXGXG motif" evidence="11">
    <location>
        <begin position="176"/>
        <end position="183"/>
    </location>
</feature>
<dbReference type="GO" id="GO:0042026">
    <property type="term" value="P:protein refolding"/>
    <property type="evidence" value="ECO:0007669"/>
    <property type="project" value="TreeGrafter"/>
</dbReference>
<dbReference type="SUPFAM" id="SSF46565">
    <property type="entry name" value="Chaperone J-domain"/>
    <property type="match status" value="1"/>
</dbReference>
<keyword evidence="1 11" id="KW-0963">Cytoplasm</keyword>
<dbReference type="Pfam" id="PF01556">
    <property type="entry name" value="DnaJ_C"/>
    <property type="match status" value="1"/>
</dbReference>
<dbReference type="Gene3D" id="2.60.260.20">
    <property type="entry name" value="Urease metallochaperone UreE, N-terminal domain"/>
    <property type="match status" value="2"/>
</dbReference>
<comment type="function">
    <text evidence="11">Participates actively in the response to hyperosmotic and heat shock by preventing the aggregation of stress-denatured proteins and by disaggregating proteins, also in an autonomous, DnaK-independent fashion. Unfolded proteins bind initially to DnaJ; upon interaction with the DnaJ-bound protein, DnaK hydrolyzes its bound ATP, resulting in the formation of a stable complex. GrpE releases ADP from DnaK; ATP binding to DnaK triggers the release of the substrate protein, thus completing the reaction cycle. Several rounds of ATP-dependent interactions between DnaJ, DnaK and GrpE are required for fully efficient folding. Also involved, together with DnaK and GrpE, in the DNA replication of plasmids through activation of initiation proteins.</text>
</comment>
<dbReference type="InterPro" id="IPR008971">
    <property type="entry name" value="HSP40/DnaJ_pept-bd"/>
</dbReference>
<comment type="similarity">
    <text evidence="9 11">Belongs to the DnaJ family.</text>
</comment>
<comment type="subunit">
    <text evidence="11">Homodimer.</text>
</comment>
<feature type="binding site" evidence="11">
    <location>
        <position position="202"/>
    </location>
    <ligand>
        <name>Zn(2+)</name>
        <dbReference type="ChEBI" id="CHEBI:29105"/>
        <label>2</label>
    </ligand>
</feature>
<feature type="binding site" evidence="11">
    <location>
        <position position="219"/>
    </location>
    <ligand>
        <name>Zn(2+)</name>
        <dbReference type="ChEBI" id="CHEBI:29105"/>
        <label>1</label>
    </ligand>
</feature>
<feature type="domain" description="CR-type" evidence="14">
    <location>
        <begin position="146"/>
        <end position="228"/>
    </location>
</feature>
<comment type="caution">
    <text evidence="15">The sequence shown here is derived from an EMBL/GenBank/DDBJ whole genome shotgun (WGS) entry which is preliminary data.</text>
</comment>
<sequence length="367" mass="39147">MSKDYYKTLGVEKGASQDEIKKAFRKLAHKHHPDKPGGDEATFKEVNEAYQVLGDETKRKQFDQYGSDFQQQGGFGGGAGWEDFMNAARGGGGGFQGGGAQFDFGDIFGDMFGFGGGSARGGQGRSRRGNDVQVDIELTFEDAAFGVERDITLQKQNDCDVCTGSGAEPGSEVKSCAECGGRGQVIRVQQTILGAMQTAATCPTCRGAGKKAEKACKHCGGVGMVRSESSYKIKIPGGIDTGGVIKLTGKGESAGSGGQAGDLYVQVHVKPKVGFQRHDFDIYTEVAITFAQAALGDKIDIETLDGKKKLVIPEGTQPSQKFKLKNLGVTRLHRTGRGDQYVTVNVVVPKKLSKKAKNLVEELKSEL</sequence>
<dbReference type="InterPro" id="IPR036869">
    <property type="entry name" value="J_dom_sf"/>
</dbReference>
<evidence type="ECO:0000256" key="7">
    <source>
        <dbReference type="ARBA" id="ARBA00023016"/>
    </source>
</evidence>
<feature type="binding site" evidence="11">
    <location>
        <position position="162"/>
    </location>
    <ligand>
        <name>Zn(2+)</name>
        <dbReference type="ChEBI" id="CHEBI:29105"/>
        <label>1</label>
    </ligand>
</feature>
<dbReference type="AlphaFoldDB" id="A0A2M7V2P6"/>
<dbReference type="Gene3D" id="2.10.230.10">
    <property type="entry name" value="Heat shock protein DnaJ, cysteine-rich domain"/>
    <property type="match status" value="1"/>
</dbReference>
<feature type="repeat" description="CXXCXGXG motif" evidence="11">
    <location>
        <begin position="159"/>
        <end position="166"/>
    </location>
</feature>
<dbReference type="NCBIfam" id="TIGR02349">
    <property type="entry name" value="DnaJ_bact"/>
    <property type="match status" value="1"/>
</dbReference>
<keyword evidence="5 11" id="KW-0863">Zinc-finger</keyword>
<evidence type="ECO:0000259" key="14">
    <source>
        <dbReference type="PROSITE" id="PS51188"/>
    </source>
</evidence>
<dbReference type="InterPro" id="IPR012724">
    <property type="entry name" value="DnaJ"/>
</dbReference>
<gene>
    <name evidence="11 15" type="primary">dnaJ</name>
    <name evidence="15" type="ORF">COX83_03605</name>
</gene>
<dbReference type="InterPro" id="IPR002939">
    <property type="entry name" value="DnaJ_C"/>
</dbReference>
<evidence type="ECO:0000259" key="13">
    <source>
        <dbReference type="PROSITE" id="PS50076"/>
    </source>
</evidence>
<evidence type="ECO:0000256" key="10">
    <source>
        <dbReference type="ARBA" id="ARBA00067609"/>
    </source>
</evidence>
<dbReference type="HAMAP" id="MF_01152">
    <property type="entry name" value="DnaJ"/>
    <property type="match status" value="1"/>
</dbReference>
<comment type="cofactor">
    <cofactor evidence="11">
        <name>Zn(2+)</name>
        <dbReference type="ChEBI" id="CHEBI:29105"/>
    </cofactor>
    <text evidence="11">Binds 2 Zn(2+) ions per monomer.</text>
</comment>
<dbReference type="InterPro" id="IPR001305">
    <property type="entry name" value="HSP_DnaJ_Cys-rich_dom"/>
</dbReference>
<dbReference type="GO" id="GO:0005524">
    <property type="term" value="F:ATP binding"/>
    <property type="evidence" value="ECO:0007669"/>
    <property type="project" value="InterPro"/>
</dbReference>
<dbReference type="Pfam" id="PF00684">
    <property type="entry name" value="DnaJ_CXXCXGXG"/>
    <property type="match status" value="1"/>
</dbReference>
<feature type="binding site" evidence="11">
    <location>
        <position position="205"/>
    </location>
    <ligand>
        <name>Zn(2+)</name>
        <dbReference type="ChEBI" id="CHEBI:29105"/>
        <label>2</label>
    </ligand>
</feature>
<dbReference type="GO" id="GO:0031072">
    <property type="term" value="F:heat shock protein binding"/>
    <property type="evidence" value="ECO:0007669"/>
    <property type="project" value="InterPro"/>
</dbReference>
<dbReference type="PROSITE" id="PS51188">
    <property type="entry name" value="ZF_CR"/>
    <property type="match status" value="1"/>
</dbReference>
<reference evidence="16" key="1">
    <citation type="submission" date="2017-09" db="EMBL/GenBank/DDBJ databases">
        <title>Depth-based differentiation of microbial function through sediment-hosted aquifers and enrichment of novel symbionts in the deep terrestrial subsurface.</title>
        <authorList>
            <person name="Probst A.J."/>
            <person name="Ladd B."/>
            <person name="Jarett J.K."/>
            <person name="Geller-Mcgrath D.E."/>
            <person name="Sieber C.M.K."/>
            <person name="Emerson J.B."/>
            <person name="Anantharaman K."/>
            <person name="Thomas B.C."/>
            <person name="Malmstrom R."/>
            <person name="Stieglmeier M."/>
            <person name="Klingl A."/>
            <person name="Woyke T."/>
            <person name="Ryan C.M."/>
            <person name="Banfield J.F."/>
        </authorList>
    </citation>
    <scope>NUCLEOTIDE SEQUENCE [LARGE SCALE GENOMIC DNA]</scope>
</reference>
<keyword evidence="8 11" id="KW-0143">Chaperone</keyword>
<evidence type="ECO:0000256" key="4">
    <source>
        <dbReference type="ARBA" id="ARBA00022737"/>
    </source>
</evidence>
<keyword evidence="6 11" id="KW-0862">Zinc</keyword>
<dbReference type="FunFam" id="2.60.260.20:FF:000005">
    <property type="entry name" value="Chaperone protein dnaJ 1, mitochondrial"/>
    <property type="match status" value="1"/>
</dbReference>
<evidence type="ECO:0000256" key="6">
    <source>
        <dbReference type="ARBA" id="ARBA00022833"/>
    </source>
</evidence>
<evidence type="ECO:0000256" key="12">
    <source>
        <dbReference type="PROSITE-ProRule" id="PRU00546"/>
    </source>
</evidence>
<evidence type="ECO:0000256" key="8">
    <source>
        <dbReference type="ARBA" id="ARBA00023186"/>
    </source>
</evidence>
<dbReference type="PROSITE" id="PS50076">
    <property type="entry name" value="DNAJ_2"/>
    <property type="match status" value="1"/>
</dbReference>
<dbReference type="NCBIfam" id="NF008035">
    <property type="entry name" value="PRK10767.1"/>
    <property type="match status" value="1"/>
</dbReference>
<feature type="repeat" description="CXXCXGXG motif" evidence="11">
    <location>
        <begin position="216"/>
        <end position="223"/>
    </location>
</feature>
<dbReference type="PANTHER" id="PTHR43096:SF48">
    <property type="entry name" value="CHAPERONE PROTEIN DNAJ"/>
    <property type="match status" value="1"/>
</dbReference>
<accession>A0A2M7V2P6</accession>
<comment type="subcellular location">
    <subcellularLocation>
        <location evidence="11">Cytoplasm</location>
    </subcellularLocation>
</comment>
<dbReference type="EMBL" id="PFPI01000049">
    <property type="protein sequence ID" value="PIZ92735.1"/>
    <property type="molecule type" value="Genomic_DNA"/>
</dbReference>
<evidence type="ECO:0000256" key="9">
    <source>
        <dbReference type="ARBA" id="ARBA00061004"/>
    </source>
</evidence>
<keyword evidence="3 11" id="KW-0479">Metal-binding</keyword>
<protein>
    <recommendedName>
        <fullName evidence="10 11">Chaperone protein DnaJ</fullName>
    </recommendedName>
</protein>
<keyword evidence="2 11" id="KW-0235">DNA replication</keyword>
<dbReference type="FunFam" id="2.10.230.10:FF:000002">
    <property type="entry name" value="Molecular chaperone DnaJ"/>
    <property type="match status" value="1"/>
</dbReference>
<dbReference type="GO" id="GO:0008270">
    <property type="term" value="F:zinc ion binding"/>
    <property type="evidence" value="ECO:0007669"/>
    <property type="project" value="UniProtKB-UniRule"/>
</dbReference>
<dbReference type="PROSITE" id="PS00636">
    <property type="entry name" value="DNAJ_1"/>
    <property type="match status" value="1"/>
</dbReference>
<feature type="binding site" evidence="11">
    <location>
        <position position="216"/>
    </location>
    <ligand>
        <name>Zn(2+)</name>
        <dbReference type="ChEBI" id="CHEBI:29105"/>
        <label>1</label>
    </ligand>
</feature>